<dbReference type="RefSeq" id="WP_132377951.1">
    <property type="nucleotide sequence ID" value="NZ_DAIQXH010000019.1"/>
</dbReference>
<dbReference type="EMBL" id="SLZZ01000001">
    <property type="protein sequence ID" value="TCS82776.1"/>
    <property type="molecule type" value="Genomic_DNA"/>
</dbReference>
<accession>A0A4R3KHJ4</accession>
<dbReference type="OrthoDB" id="2067963at2"/>
<evidence type="ECO:0000256" key="1">
    <source>
        <dbReference type="SAM" id="MobiDB-lite"/>
    </source>
</evidence>
<name>A0A4R3KHJ4_9FIRM</name>
<gene>
    <name evidence="2" type="ORF">EDD59_101185</name>
</gene>
<dbReference type="Gene3D" id="3.30.750.140">
    <property type="match status" value="1"/>
</dbReference>
<sequence>MNQITEALPRQEKWNASGIEMKKNKENPKKSFEDILKGRKETDVPAAFIGVGGEIVCPQMQALFFQEAPGKKVEIQNGLGELSSVSQIQEEMPALQQNPNDLGINGQPKEGREAVQNTAPENALGQTKGLSNAARQIVQTVQENNTETIQSQYIKNQATDSLETNSSVGTAGKEMLTAGTEKKSSIAKAMEERPVSAEDNGRKMQVVQGFDGHTGYVREAWTKEKAAPGTPKSMEPDMQDLRSKIIDQMSTGKKEFQVQLKPENLGMVLVKASYENGKAVISIVCMESKTMHAMVQSAEELGSLIQSRLGGPTEVVVETPHADYLEQQSGQPDSREQGQNQQQKKKGKAVGEDTEDFLQQLRLGLA</sequence>
<comment type="caution">
    <text evidence="2">The sequence shown here is derived from an EMBL/GenBank/DDBJ whole genome shotgun (WGS) entry which is preliminary data.</text>
</comment>
<dbReference type="InterPro" id="IPR038610">
    <property type="entry name" value="FliK-like_C_sf"/>
</dbReference>
<evidence type="ECO:0000313" key="3">
    <source>
        <dbReference type="Proteomes" id="UP000295726"/>
    </source>
</evidence>
<feature type="region of interest" description="Disordered" evidence="1">
    <location>
        <begin position="324"/>
        <end position="353"/>
    </location>
</feature>
<reference evidence="2 3" key="1">
    <citation type="submission" date="2019-03" db="EMBL/GenBank/DDBJ databases">
        <title>Genomic Encyclopedia of Type Strains, Phase IV (KMG-IV): sequencing the most valuable type-strain genomes for metagenomic binning, comparative biology and taxonomic classification.</title>
        <authorList>
            <person name="Goeker M."/>
        </authorList>
    </citation>
    <scope>NUCLEOTIDE SEQUENCE [LARGE SCALE GENOMIC DNA]</scope>
    <source>
        <strain evidence="2 3">DSM 29489</strain>
    </source>
</reference>
<keyword evidence="3" id="KW-1185">Reference proteome</keyword>
<keyword evidence="2" id="KW-0966">Cell projection</keyword>
<keyword evidence="2" id="KW-0969">Cilium</keyword>
<evidence type="ECO:0000313" key="2">
    <source>
        <dbReference type="EMBL" id="TCS82776.1"/>
    </source>
</evidence>
<proteinExistence type="predicted"/>
<dbReference type="Proteomes" id="UP000295726">
    <property type="component" value="Unassembled WGS sequence"/>
</dbReference>
<protein>
    <submittedName>
        <fullName evidence="2">Flagellar hook-length control protein FliK</fullName>
    </submittedName>
</protein>
<organism evidence="2 3">
    <name type="scientific">Muricomes intestini</name>
    <dbReference type="NCBI Taxonomy" id="1796634"/>
    <lineage>
        <taxon>Bacteria</taxon>
        <taxon>Bacillati</taxon>
        <taxon>Bacillota</taxon>
        <taxon>Clostridia</taxon>
        <taxon>Lachnospirales</taxon>
        <taxon>Lachnospiraceae</taxon>
        <taxon>Muricomes</taxon>
    </lineage>
</organism>
<keyword evidence="2" id="KW-0282">Flagellum</keyword>
<dbReference type="AlphaFoldDB" id="A0A4R3KHJ4"/>